<dbReference type="InterPro" id="IPR015365">
    <property type="entry name" value="Elong-fact-P_C"/>
</dbReference>
<dbReference type="CDD" id="cd04470">
    <property type="entry name" value="S1_EF-P_repeat_1"/>
    <property type="match status" value="1"/>
</dbReference>
<evidence type="ECO:0000256" key="3">
    <source>
        <dbReference type="ARBA" id="ARBA00009479"/>
    </source>
</evidence>
<proteinExistence type="inferred from homology"/>
<evidence type="ECO:0000256" key="1">
    <source>
        <dbReference type="ARBA" id="ARBA00004496"/>
    </source>
</evidence>
<evidence type="ECO:0000256" key="5">
    <source>
        <dbReference type="ARBA" id="ARBA00022768"/>
    </source>
</evidence>
<organism evidence="9">
    <name type="scientific">human gut metagenome</name>
    <dbReference type="NCBI Taxonomy" id="408170"/>
    <lineage>
        <taxon>unclassified sequences</taxon>
        <taxon>metagenomes</taxon>
        <taxon>organismal metagenomes</taxon>
    </lineage>
</organism>
<name>K1U865_9ZZZZ</name>
<keyword evidence="5 9" id="KW-0251">Elongation factor</keyword>
<dbReference type="AlphaFoldDB" id="K1U865"/>
<dbReference type="InterPro" id="IPR013852">
    <property type="entry name" value="Transl_elong_P/YeiP_CS"/>
</dbReference>
<comment type="similarity">
    <text evidence="3">Belongs to the elongation factor P family.</text>
</comment>
<dbReference type="InterPro" id="IPR012340">
    <property type="entry name" value="NA-bd_OB-fold"/>
</dbReference>
<keyword evidence="6" id="KW-0648">Protein biosynthesis</keyword>
<protein>
    <submittedName>
        <fullName evidence="9">Translation elongation factor P</fullName>
    </submittedName>
</protein>
<dbReference type="UniPathway" id="UPA00345"/>
<dbReference type="GO" id="GO:0003746">
    <property type="term" value="F:translation elongation factor activity"/>
    <property type="evidence" value="ECO:0007669"/>
    <property type="project" value="UniProtKB-KW"/>
</dbReference>
<dbReference type="Gene3D" id="2.40.50.140">
    <property type="entry name" value="Nucleic acid-binding proteins"/>
    <property type="match status" value="2"/>
</dbReference>
<gene>
    <name evidence="9" type="ORF">OBE_01014</name>
</gene>
<dbReference type="InterPro" id="IPR014722">
    <property type="entry name" value="Rib_uL2_dom2"/>
</dbReference>
<dbReference type="SUPFAM" id="SSF50249">
    <property type="entry name" value="Nucleic acid-binding proteins"/>
    <property type="match status" value="2"/>
</dbReference>
<dbReference type="FunFam" id="2.40.50.140:FF:000009">
    <property type="entry name" value="Elongation factor P"/>
    <property type="match status" value="1"/>
</dbReference>
<dbReference type="FunFam" id="2.40.50.140:FF:000004">
    <property type="entry name" value="Elongation factor P"/>
    <property type="match status" value="1"/>
</dbReference>
<comment type="subcellular location">
    <subcellularLocation>
        <location evidence="1">Cytoplasm</location>
    </subcellularLocation>
</comment>
<dbReference type="CDD" id="cd05794">
    <property type="entry name" value="S1_EF-P_repeat_2"/>
    <property type="match status" value="1"/>
</dbReference>
<evidence type="ECO:0000259" key="7">
    <source>
        <dbReference type="SMART" id="SM00841"/>
    </source>
</evidence>
<dbReference type="SMART" id="SM00841">
    <property type="entry name" value="Elong-fact-P_C"/>
    <property type="match status" value="1"/>
</dbReference>
<dbReference type="HAMAP" id="MF_00141">
    <property type="entry name" value="EF_P"/>
    <property type="match status" value="1"/>
</dbReference>
<dbReference type="EMBL" id="AJWZ01000670">
    <property type="protein sequence ID" value="EKC76144.1"/>
    <property type="molecule type" value="Genomic_DNA"/>
</dbReference>
<accession>K1U865</accession>
<evidence type="ECO:0000256" key="4">
    <source>
        <dbReference type="ARBA" id="ARBA00022490"/>
    </source>
</evidence>
<comment type="caution">
    <text evidence="9">The sequence shown here is derived from an EMBL/GenBank/DDBJ whole genome shotgun (WGS) entry which is preliminary data.</text>
</comment>
<comment type="pathway">
    <text evidence="2">Protein biosynthesis; polypeptide chain elongation.</text>
</comment>
<dbReference type="PROSITE" id="PS01275">
    <property type="entry name" value="EFP"/>
    <property type="match status" value="1"/>
</dbReference>
<dbReference type="Pfam" id="PF09285">
    <property type="entry name" value="Elong-fact-P_C"/>
    <property type="match status" value="1"/>
</dbReference>
<dbReference type="InterPro" id="IPR001059">
    <property type="entry name" value="Transl_elong_P/YeiP_cen"/>
</dbReference>
<evidence type="ECO:0000313" key="9">
    <source>
        <dbReference type="EMBL" id="EKC76144.1"/>
    </source>
</evidence>
<dbReference type="Pfam" id="PF08207">
    <property type="entry name" value="EFP_N"/>
    <property type="match status" value="1"/>
</dbReference>
<dbReference type="InterPro" id="IPR008991">
    <property type="entry name" value="Translation_prot_SH3-like_sf"/>
</dbReference>
<dbReference type="GO" id="GO:0005829">
    <property type="term" value="C:cytosol"/>
    <property type="evidence" value="ECO:0007669"/>
    <property type="project" value="UniProtKB-ARBA"/>
</dbReference>
<dbReference type="PANTHER" id="PTHR30053:SF12">
    <property type="entry name" value="ELONGATION FACTOR P (EF-P) FAMILY PROTEIN"/>
    <property type="match status" value="1"/>
</dbReference>
<dbReference type="GO" id="GO:0043043">
    <property type="term" value="P:peptide biosynthetic process"/>
    <property type="evidence" value="ECO:0007669"/>
    <property type="project" value="InterPro"/>
</dbReference>
<evidence type="ECO:0000256" key="2">
    <source>
        <dbReference type="ARBA" id="ARBA00004815"/>
    </source>
</evidence>
<dbReference type="Pfam" id="PF01132">
    <property type="entry name" value="EFP"/>
    <property type="match status" value="1"/>
</dbReference>
<evidence type="ECO:0000259" key="8">
    <source>
        <dbReference type="SMART" id="SM01185"/>
    </source>
</evidence>
<sequence length="185" mass="20899">MTNSNDFKVGVTIEVDNAIYTILEFQHVKPGKGAAIVKTKLKNLRTGSIIEKTFNAGEKVALARIEKKNMQFLYEMNGTYYFMNMTTYEQIELDKSLVEYESKFLKENLEVIMMFYGDEVLGITLPDKVVMKVVRTEAAVKGNTTNSAMKDAEVETGLVVKVPLFINQDEEILISTKDGKYVSRA</sequence>
<reference evidence="9" key="1">
    <citation type="journal article" date="2013" name="Environ. Microbiol.">
        <title>Microbiota from the distal guts of lean and obese adolescents exhibit partial functional redundancy besides clear differences in community structure.</title>
        <authorList>
            <person name="Ferrer M."/>
            <person name="Ruiz A."/>
            <person name="Lanza F."/>
            <person name="Haange S.B."/>
            <person name="Oberbach A."/>
            <person name="Till H."/>
            <person name="Bargiela R."/>
            <person name="Campoy C."/>
            <person name="Segura M.T."/>
            <person name="Richter M."/>
            <person name="von Bergen M."/>
            <person name="Seifert J."/>
            <person name="Suarez A."/>
        </authorList>
    </citation>
    <scope>NUCLEOTIDE SEQUENCE</scope>
</reference>
<keyword evidence="4" id="KW-0963">Cytoplasm</keyword>
<dbReference type="InterPro" id="IPR020599">
    <property type="entry name" value="Transl_elong_fac_P/YeiP"/>
</dbReference>
<dbReference type="SMART" id="SM01185">
    <property type="entry name" value="EFP"/>
    <property type="match status" value="1"/>
</dbReference>
<dbReference type="PANTHER" id="PTHR30053">
    <property type="entry name" value="ELONGATION FACTOR P"/>
    <property type="match status" value="1"/>
</dbReference>
<dbReference type="FunFam" id="2.30.30.30:FF:000003">
    <property type="entry name" value="Elongation factor P"/>
    <property type="match status" value="1"/>
</dbReference>
<dbReference type="PIRSF" id="PIRSF005901">
    <property type="entry name" value="EF-P"/>
    <property type="match status" value="1"/>
</dbReference>
<feature type="domain" description="Elongation factor P C-terminal" evidence="7">
    <location>
        <begin position="129"/>
        <end position="184"/>
    </location>
</feature>
<dbReference type="InterPro" id="IPR013185">
    <property type="entry name" value="Transl_elong_KOW-like"/>
</dbReference>
<dbReference type="Gene3D" id="2.30.30.30">
    <property type="match status" value="1"/>
</dbReference>
<evidence type="ECO:0000256" key="6">
    <source>
        <dbReference type="ARBA" id="ARBA00022917"/>
    </source>
</evidence>
<dbReference type="NCBIfam" id="NF001810">
    <property type="entry name" value="PRK00529.1"/>
    <property type="match status" value="1"/>
</dbReference>
<dbReference type="NCBIfam" id="TIGR00038">
    <property type="entry name" value="efp"/>
    <property type="match status" value="1"/>
</dbReference>
<dbReference type="SUPFAM" id="SSF50104">
    <property type="entry name" value="Translation proteins SH3-like domain"/>
    <property type="match status" value="1"/>
</dbReference>
<dbReference type="InterPro" id="IPR011768">
    <property type="entry name" value="Transl_elongation_fac_P"/>
</dbReference>
<feature type="domain" description="Translation elongation factor P/YeiP central" evidence="8">
    <location>
        <begin position="67"/>
        <end position="121"/>
    </location>
</feature>